<dbReference type="PANTHER" id="PTHR34934:SF1">
    <property type="entry name" value="FLAVIN-DEPENDENT THYMIDYLATE SYNTHASE"/>
    <property type="match status" value="1"/>
</dbReference>
<sequence length="508" mass="57573">MTHFSADEQAILAPYVTNLDQPVFALQHLPEEVIAVLFAYYSRSRESLRRNLLDLITAGDLDLLATTSIPASGAPPELGHAQAKARRFHEKWVVGYGHASVAEHAVAHLAVEDVSIIASKVIEDMRLASYTEKSTRYVAFDTKQYYPLPELQGTAADATYHDTVQALFQTYNALLPDLIEAVKRDWPRGPQQTERGHHTACRAKALDILRYLLPAGTLTNLGITINGRALEHLLTKMLSHPLCEVRQLGEQLKTEARKVIPTLLKYAKPNAYMAETEIAMQSMAETLLESVDAVQDEPAVRLVQAPDDAEATLAAAILYSHSQQPWSQLLNRVRHFSQAQRQNVIDAYLSRRGPHDQPLRALEHLTYTFEILVDYGAYRDIQRHRMATQTRQMPSPQHGYSLPEDVVRYGVQETFDACMQRAAAAYEQIEHARPRVAPYVLPLAYRCRVLITWNLRELHHFVQLRSAKQGHVSYRRIAQDVYRAIDAHHPLLARYIRVDLEDYGLGRL</sequence>
<reference evidence="1 2" key="1">
    <citation type="journal article" date="2014" name="Nature">
        <title>An environmental bacterial taxon with a large and distinct metabolic repertoire.</title>
        <authorList>
            <person name="Wilson M.C."/>
            <person name="Mori T."/>
            <person name="Ruckert C."/>
            <person name="Uria A.R."/>
            <person name="Helf M.J."/>
            <person name="Takada K."/>
            <person name="Gernert C."/>
            <person name="Steffens U.A."/>
            <person name="Heycke N."/>
            <person name="Schmitt S."/>
            <person name="Rinke C."/>
            <person name="Helfrich E.J."/>
            <person name="Brachmann A.O."/>
            <person name="Gurgui C."/>
            <person name="Wakimoto T."/>
            <person name="Kracht M."/>
            <person name="Crusemann M."/>
            <person name="Hentschel U."/>
            <person name="Abe I."/>
            <person name="Matsunaga S."/>
            <person name="Kalinowski J."/>
            <person name="Takeyama H."/>
            <person name="Piel J."/>
        </authorList>
    </citation>
    <scope>NUCLEOTIDE SEQUENCE [LARGE SCALE GENOMIC DNA]</scope>
    <source>
        <strain evidence="2">TSY2</strain>
    </source>
</reference>
<dbReference type="GO" id="GO:0006231">
    <property type="term" value="P:dTMP biosynthetic process"/>
    <property type="evidence" value="ECO:0007669"/>
    <property type="project" value="InterPro"/>
</dbReference>
<proteinExistence type="predicted"/>
<dbReference type="SUPFAM" id="SSF69796">
    <property type="entry name" value="Thymidylate synthase-complementing protein Thy1"/>
    <property type="match status" value="2"/>
</dbReference>
<dbReference type="Gene3D" id="3.30.1360.170">
    <property type="match status" value="2"/>
</dbReference>
<evidence type="ECO:0000313" key="1">
    <source>
        <dbReference type="EMBL" id="ETX05907.1"/>
    </source>
</evidence>
<dbReference type="GO" id="GO:0050660">
    <property type="term" value="F:flavin adenine dinucleotide binding"/>
    <property type="evidence" value="ECO:0007669"/>
    <property type="project" value="InterPro"/>
</dbReference>
<dbReference type="PROSITE" id="PS51331">
    <property type="entry name" value="THYX"/>
    <property type="match status" value="2"/>
</dbReference>
<accession>W4M8F6</accession>
<dbReference type="GO" id="GO:0070402">
    <property type="term" value="F:NADPH binding"/>
    <property type="evidence" value="ECO:0007669"/>
    <property type="project" value="TreeGrafter"/>
</dbReference>
<dbReference type="Pfam" id="PF02511">
    <property type="entry name" value="Thy1"/>
    <property type="match status" value="2"/>
</dbReference>
<protein>
    <recommendedName>
        <fullName evidence="3">Thymidylate synthase</fullName>
    </recommendedName>
</protein>
<dbReference type="Proteomes" id="UP000019140">
    <property type="component" value="Unassembled WGS sequence"/>
</dbReference>
<dbReference type="EMBL" id="AZHX01000838">
    <property type="protein sequence ID" value="ETX05907.1"/>
    <property type="molecule type" value="Genomic_DNA"/>
</dbReference>
<dbReference type="GO" id="GO:0050797">
    <property type="term" value="F:thymidylate synthase (FAD) activity"/>
    <property type="evidence" value="ECO:0007669"/>
    <property type="project" value="InterPro"/>
</dbReference>
<dbReference type="CDD" id="cd20175">
    <property type="entry name" value="ThyX"/>
    <property type="match status" value="2"/>
</dbReference>
<evidence type="ECO:0000313" key="2">
    <source>
        <dbReference type="Proteomes" id="UP000019140"/>
    </source>
</evidence>
<dbReference type="PANTHER" id="PTHR34934">
    <property type="entry name" value="FLAVIN-DEPENDENT THYMIDYLATE SYNTHASE"/>
    <property type="match status" value="1"/>
</dbReference>
<comment type="caution">
    <text evidence="1">The sequence shown here is derived from an EMBL/GenBank/DDBJ whole genome shotgun (WGS) entry which is preliminary data.</text>
</comment>
<keyword evidence="2" id="KW-1185">Reference proteome</keyword>
<dbReference type="HOGENOM" id="CLU_024745_0_0_7"/>
<dbReference type="InterPro" id="IPR003669">
    <property type="entry name" value="Thymidylate_synthase_ThyX"/>
</dbReference>
<dbReference type="AlphaFoldDB" id="W4M8F6"/>
<name>W4M8F6_9BACT</name>
<dbReference type="InterPro" id="IPR036098">
    <property type="entry name" value="Thymidylate_synthase_ThyX_sf"/>
</dbReference>
<evidence type="ECO:0008006" key="3">
    <source>
        <dbReference type="Google" id="ProtNLM"/>
    </source>
</evidence>
<gene>
    <name evidence="1" type="ORF">ETSY2_20265</name>
</gene>
<organism evidence="1 2">
    <name type="scientific">Candidatus Entotheonella gemina</name>
    <dbReference type="NCBI Taxonomy" id="1429439"/>
    <lineage>
        <taxon>Bacteria</taxon>
        <taxon>Pseudomonadati</taxon>
        <taxon>Nitrospinota/Tectimicrobiota group</taxon>
        <taxon>Candidatus Tectimicrobiota</taxon>
        <taxon>Candidatus Entotheonellia</taxon>
        <taxon>Candidatus Entotheonellales</taxon>
        <taxon>Candidatus Entotheonellaceae</taxon>
        <taxon>Candidatus Entotheonella</taxon>
    </lineage>
</organism>
<dbReference type="GO" id="GO:0004799">
    <property type="term" value="F:thymidylate synthase activity"/>
    <property type="evidence" value="ECO:0007669"/>
    <property type="project" value="TreeGrafter"/>
</dbReference>